<dbReference type="PIRSF" id="PIRSF000876">
    <property type="entry name" value="RR_chemtxs_CheB"/>
    <property type="match status" value="1"/>
</dbReference>
<dbReference type="InterPro" id="IPR008248">
    <property type="entry name" value="CheB-like"/>
</dbReference>
<accession>A0ABT5KAT0</accession>
<evidence type="ECO:0000256" key="4">
    <source>
        <dbReference type="ARBA" id="ARBA00022801"/>
    </source>
</evidence>
<evidence type="ECO:0000256" key="2">
    <source>
        <dbReference type="ARBA" id="ARBA00022500"/>
    </source>
</evidence>
<dbReference type="InterPro" id="IPR035909">
    <property type="entry name" value="CheB_C"/>
</dbReference>
<dbReference type="PROSITE" id="PS50110">
    <property type="entry name" value="RESPONSE_REGULATORY"/>
    <property type="match status" value="1"/>
</dbReference>
<dbReference type="GO" id="GO:0008984">
    <property type="term" value="F:protein-glutamate methylesterase activity"/>
    <property type="evidence" value="ECO:0007669"/>
    <property type="project" value="UniProtKB-EC"/>
</dbReference>
<feature type="active site" evidence="7">
    <location>
        <position position="162"/>
    </location>
</feature>
<evidence type="ECO:0000256" key="3">
    <source>
        <dbReference type="ARBA" id="ARBA00022553"/>
    </source>
</evidence>
<evidence type="ECO:0000256" key="7">
    <source>
        <dbReference type="PROSITE-ProRule" id="PRU00050"/>
    </source>
</evidence>
<dbReference type="PANTHER" id="PTHR42872:SF6">
    <property type="entry name" value="PROTEIN-GLUTAMATE METHYLESTERASE_PROTEIN-GLUTAMINE GLUTAMINASE"/>
    <property type="match status" value="1"/>
</dbReference>
<keyword evidence="3 8" id="KW-0597">Phosphoprotein</keyword>
<dbReference type="GO" id="GO:0008168">
    <property type="term" value="F:methyltransferase activity"/>
    <property type="evidence" value="ECO:0007669"/>
    <property type="project" value="UniProtKB-KW"/>
</dbReference>
<protein>
    <recommendedName>
        <fullName evidence="5">protein-glutamate methylesterase</fullName>
        <ecNumber evidence="5">3.1.1.61</ecNumber>
    </recommendedName>
</protein>
<dbReference type="RefSeq" id="WP_273675026.1">
    <property type="nucleotide sequence ID" value="NZ_JAQQXR010000024.1"/>
</dbReference>
<evidence type="ECO:0000256" key="8">
    <source>
        <dbReference type="PROSITE-ProRule" id="PRU00169"/>
    </source>
</evidence>
<keyword evidence="4 7" id="KW-0378">Hydrolase</keyword>
<sequence>MKIAIANDVAMAAEALRRVVASTAEHRVLWIARTGLEALKLCLEQRPDLILMDLNMPELDGVEATRQIMQQCPCAILVVTGRPQDNVNQVFRALGAGALDVTATPVLRGAPDGDAELLAKIKTIGKLIRHTGGSEALCANQAGAVPERRDSELTTLVAIGASTGGPTALSRVLAGWLAPPQCAVVVVQHIDASFAGVFASWLGEQVAMPVRTLDDGDALSGGTVHIASTNDHLVMDQHYRLSYDAAPRDYAYRPSVDVFFHCVAQHWRGAAIGVLLTGMGRDGSDGLLAMRGAGQCTIAQDQASSAVYGMPRAAAELGAAQLILPLDDIGPALRGRTGGKISSLAMPARPP</sequence>
<dbReference type="EC" id="3.1.1.61" evidence="5"/>
<evidence type="ECO:0000256" key="6">
    <source>
        <dbReference type="ARBA" id="ARBA00048267"/>
    </source>
</evidence>
<comment type="catalytic activity">
    <reaction evidence="6">
        <text>[protein]-L-glutamate 5-O-methyl ester + H2O = L-glutamyl-[protein] + methanol + H(+)</text>
        <dbReference type="Rhea" id="RHEA:23236"/>
        <dbReference type="Rhea" id="RHEA-COMP:10208"/>
        <dbReference type="Rhea" id="RHEA-COMP:10311"/>
        <dbReference type="ChEBI" id="CHEBI:15377"/>
        <dbReference type="ChEBI" id="CHEBI:15378"/>
        <dbReference type="ChEBI" id="CHEBI:17790"/>
        <dbReference type="ChEBI" id="CHEBI:29973"/>
        <dbReference type="ChEBI" id="CHEBI:82795"/>
        <dbReference type="EC" id="3.1.1.61"/>
    </reaction>
</comment>
<dbReference type="PANTHER" id="PTHR42872">
    <property type="entry name" value="PROTEIN-GLUTAMATE METHYLESTERASE/PROTEIN-GLUTAMINE GLUTAMINASE"/>
    <property type="match status" value="1"/>
</dbReference>
<keyword evidence="12" id="KW-1185">Reference proteome</keyword>
<evidence type="ECO:0000256" key="1">
    <source>
        <dbReference type="ARBA" id="ARBA00022490"/>
    </source>
</evidence>
<comment type="caution">
    <text evidence="11">The sequence shown here is derived from an EMBL/GenBank/DDBJ whole genome shotgun (WGS) entry which is preliminary data.</text>
</comment>
<dbReference type="NCBIfam" id="NF009206">
    <property type="entry name" value="PRK12555.1"/>
    <property type="match status" value="1"/>
</dbReference>
<dbReference type="Pfam" id="PF00072">
    <property type="entry name" value="Response_reg"/>
    <property type="match status" value="1"/>
</dbReference>
<feature type="active site" evidence="7">
    <location>
        <position position="189"/>
    </location>
</feature>
<feature type="domain" description="CheB-type methylesterase" evidence="10">
    <location>
        <begin position="152"/>
        <end position="333"/>
    </location>
</feature>
<dbReference type="SUPFAM" id="SSF52738">
    <property type="entry name" value="Methylesterase CheB, C-terminal domain"/>
    <property type="match status" value="1"/>
</dbReference>
<feature type="active site" evidence="7">
    <location>
        <position position="282"/>
    </location>
</feature>
<keyword evidence="2 7" id="KW-0145">Chemotaxis</keyword>
<name>A0ABT5KAT0_9BURK</name>
<proteinExistence type="predicted"/>
<evidence type="ECO:0000256" key="5">
    <source>
        <dbReference type="ARBA" id="ARBA00039140"/>
    </source>
</evidence>
<evidence type="ECO:0000313" key="11">
    <source>
        <dbReference type="EMBL" id="MDC8760932.1"/>
    </source>
</evidence>
<feature type="domain" description="Response regulatory" evidence="9">
    <location>
        <begin position="2"/>
        <end position="119"/>
    </location>
</feature>
<dbReference type="Gene3D" id="3.40.50.2300">
    <property type="match status" value="1"/>
</dbReference>
<evidence type="ECO:0000259" key="9">
    <source>
        <dbReference type="PROSITE" id="PS50110"/>
    </source>
</evidence>
<dbReference type="SUPFAM" id="SSF52172">
    <property type="entry name" value="CheY-like"/>
    <property type="match status" value="1"/>
</dbReference>
<keyword evidence="1" id="KW-0963">Cytoplasm</keyword>
<dbReference type="Pfam" id="PF01339">
    <property type="entry name" value="CheB_methylest"/>
    <property type="match status" value="1"/>
</dbReference>
<feature type="modified residue" description="4-aspartylphosphate" evidence="8">
    <location>
        <position position="53"/>
    </location>
</feature>
<dbReference type="InterPro" id="IPR011006">
    <property type="entry name" value="CheY-like_superfamily"/>
</dbReference>
<keyword evidence="11" id="KW-0489">Methyltransferase</keyword>
<dbReference type="SMART" id="SM00448">
    <property type="entry name" value="REC"/>
    <property type="match status" value="1"/>
</dbReference>
<dbReference type="Gene3D" id="3.40.50.180">
    <property type="entry name" value="Methylesterase CheB, C-terminal domain"/>
    <property type="match status" value="1"/>
</dbReference>
<dbReference type="PROSITE" id="PS50122">
    <property type="entry name" value="CHEB"/>
    <property type="match status" value="1"/>
</dbReference>
<gene>
    <name evidence="11" type="primary">cheB</name>
    <name evidence="11" type="ORF">OIK44_25420</name>
</gene>
<dbReference type="EMBL" id="JAQQXR010000024">
    <property type="protein sequence ID" value="MDC8760932.1"/>
    <property type="molecule type" value="Genomic_DNA"/>
</dbReference>
<dbReference type="CDD" id="cd17541">
    <property type="entry name" value="REC_CheB-like"/>
    <property type="match status" value="1"/>
</dbReference>
<organism evidence="11 12">
    <name type="scientific">Janthinobacterium fluminis</name>
    <dbReference type="NCBI Taxonomy" id="2987524"/>
    <lineage>
        <taxon>Bacteria</taxon>
        <taxon>Pseudomonadati</taxon>
        <taxon>Pseudomonadota</taxon>
        <taxon>Betaproteobacteria</taxon>
        <taxon>Burkholderiales</taxon>
        <taxon>Oxalobacteraceae</taxon>
        <taxon>Janthinobacterium</taxon>
    </lineage>
</organism>
<reference evidence="11 12" key="1">
    <citation type="submission" date="2022-10" db="EMBL/GenBank/DDBJ databases">
        <title>Janthinobacterium sp. hw3 Genome sequencing.</title>
        <authorList>
            <person name="Park S."/>
        </authorList>
    </citation>
    <scope>NUCLEOTIDE SEQUENCE [LARGE SCALE GENOMIC DNA]</scope>
    <source>
        <strain evidence="12">hw3</strain>
    </source>
</reference>
<dbReference type="GO" id="GO:0032259">
    <property type="term" value="P:methylation"/>
    <property type="evidence" value="ECO:0007669"/>
    <property type="project" value="UniProtKB-KW"/>
</dbReference>
<dbReference type="Proteomes" id="UP001221208">
    <property type="component" value="Unassembled WGS sequence"/>
</dbReference>
<dbReference type="InterPro" id="IPR001789">
    <property type="entry name" value="Sig_transdc_resp-reg_receiver"/>
</dbReference>
<evidence type="ECO:0000259" key="10">
    <source>
        <dbReference type="PROSITE" id="PS50122"/>
    </source>
</evidence>
<dbReference type="CDD" id="cd16432">
    <property type="entry name" value="CheB_Rec"/>
    <property type="match status" value="1"/>
</dbReference>
<evidence type="ECO:0000313" key="12">
    <source>
        <dbReference type="Proteomes" id="UP001221208"/>
    </source>
</evidence>
<keyword evidence="11" id="KW-0808">Transferase</keyword>
<dbReference type="InterPro" id="IPR000673">
    <property type="entry name" value="Sig_transdc_resp-reg_Me-estase"/>
</dbReference>